<dbReference type="SUPFAM" id="SSF46785">
    <property type="entry name" value="Winged helix' DNA-binding domain"/>
    <property type="match status" value="1"/>
</dbReference>
<accession>A0A749ST90</accession>
<dbReference type="PROSITE" id="PS50931">
    <property type="entry name" value="HTH_LYSR"/>
    <property type="match status" value="1"/>
</dbReference>
<gene>
    <name evidence="6" type="ORF">G8L14_002352</name>
</gene>
<dbReference type="PANTHER" id="PTHR30537:SF66">
    <property type="entry name" value="IRON-REGULATED VIRULENCE REGULATORY PROTEIN IRGB"/>
    <property type="match status" value="1"/>
</dbReference>
<keyword evidence="3" id="KW-0238">DNA-binding</keyword>
<feature type="domain" description="HTH lysR-type" evidence="5">
    <location>
        <begin position="9"/>
        <end position="66"/>
    </location>
</feature>
<dbReference type="Gene3D" id="3.40.190.290">
    <property type="match status" value="1"/>
</dbReference>
<dbReference type="GO" id="GO:0006351">
    <property type="term" value="P:DNA-templated transcription"/>
    <property type="evidence" value="ECO:0007669"/>
    <property type="project" value="TreeGrafter"/>
</dbReference>
<dbReference type="CDD" id="cd08422">
    <property type="entry name" value="PBP2_CrgA_like"/>
    <property type="match status" value="1"/>
</dbReference>
<dbReference type="FunFam" id="3.40.190.290:FF:000027">
    <property type="entry name" value="LysR family transcriptional regulator"/>
    <property type="match status" value="1"/>
</dbReference>
<reference evidence="6" key="1">
    <citation type="journal article" date="2018" name="Genome Biol.">
        <title>SKESA: strategic k-mer extension for scrupulous assemblies.</title>
        <authorList>
            <person name="Souvorov A."/>
            <person name="Agarwala R."/>
            <person name="Lipman D.J."/>
        </authorList>
    </citation>
    <scope>NUCLEOTIDE SEQUENCE</scope>
    <source>
        <strain evidence="6">MA.QA05/14</strain>
    </source>
</reference>
<reference evidence="6" key="2">
    <citation type="submission" date="2020-02" db="EMBL/GenBank/DDBJ databases">
        <authorList>
            <consortium name="NCBI Pathogen Detection Project"/>
        </authorList>
    </citation>
    <scope>NUCLEOTIDE SEQUENCE</scope>
    <source>
        <strain evidence="6">MA.QA05/14</strain>
    </source>
</reference>
<protein>
    <submittedName>
        <fullName evidence="6">LysR family transcriptional regulator</fullName>
    </submittedName>
</protein>
<evidence type="ECO:0000256" key="1">
    <source>
        <dbReference type="ARBA" id="ARBA00009437"/>
    </source>
</evidence>
<evidence type="ECO:0000313" key="6">
    <source>
        <dbReference type="EMBL" id="HAF5892182.1"/>
    </source>
</evidence>
<keyword evidence="4" id="KW-0804">Transcription</keyword>
<comment type="caution">
    <text evidence="6">The sequence shown here is derived from an EMBL/GenBank/DDBJ whole genome shotgun (WGS) entry which is preliminary data.</text>
</comment>
<evidence type="ECO:0000256" key="3">
    <source>
        <dbReference type="ARBA" id="ARBA00023125"/>
    </source>
</evidence>
<dbReference type="InterPro" id="IPR058163">
    <property type="entry name" value="LysR-type_TF_proteobact-type"/>
</dbReference>
<comment type="similarity">
    <text evidence="1">Belongs to the LysR transcriptional regulatory family.</text>
</comment>
<keyword evidence="2" id="KW-0805">Transcription regulation</keyword>
<sequence length="310" mass="34382">MTVKELAMLNLQRMSLFIAVVDSGSFTAAAAASGQTKAVVSFNIRQLEKELGVTLLLRSTRRLTLTDAGVLFYQKGVNLLNAAKNLQDEVRASHSGLGGELRITTTPEFGEQVIIPLLAQFSQRHPDLRIRHMSSSHHADLIAERFDVAIRLGSLTDSRYRAALISRFTILPVAAPQWLARHPVSSLESLAQAEWIIHERLPTPLRWTLTNNHGQHSRLEISKAGKISVDSARSLMAFALAGSGVALLPQWLVNTALEDGTLIHLLPDYHFPRQGIYAVYPDARHVSTKVRAFIDFLRSQWDCGEHAQSL</sequence>
<dbReference type="Pfam" id="PF03466">
    <property type="entry name" value="LysR_substrate"/>
    <property type="match status" value="1"/>
</dbReference>
<dbReference type="GO" id="GO:0043565">
    <property type="term" value="F:sequence-specific DNA binding"/>
    <property type="evidence" value="ECO:0007669"/>
    <property type="project" value="TreeGrafter"/>
</dbReference>
<dbReference type="EMBL" id="DAAVRW010000004">
    <property type="protein sequence ID" value="HAF5892182.1"/>
    <property type="molecule type" value="Genomic_DNA"/>
</dbReference>
<dbReference type="InterPro" id="IPR005119">
    <property type="entry name" value="LysR_subst-bd"/>
</dbReference>
<dbReference type="Gene3D" id="1.10.10.10">
    <property type="entry name" value="Winged helix-like DNA-binding domain superfamily/Winged helix DNA-binding domain"/>
    <property type="match status" value="1"/>
</dbReference>
<dbReference type="InterPro" id="IPR036388">
    <property type="entry name" value="WH-like_DNA-bd_sf"/>
</dbReference>
<dbReference type="GO" id="GO:0003700">
    <property type="term" value="F:DNA-binding transcription factor activity"/>
    <property type="evidence" value="ECO:0007669"/>
    <property type="project" value="InterPro"/>
</dbReference>
<evidence type="ECO:0000256" key="4">
    <source>
        <dbReference type="ARBA" id="ARBA00023163"/>
    </source>
</evidence>
<organism evidence="6">
    <name type="scientific">Salmonella enterica</name>
    <name type="common">Salmonella choleraesuis</name>
    <dbReference type="NCBI Taxonomy" id="28901"/>
    <lineage>
        <taxon>Bacteria</taxon>
        <taxon>Pseudomonadati</taxon>
        <taxon>Pseudomonadota</taxon>
        <taxon>Gammaproteobacteria</taxon>
        <taxon>Enterobacterales</taxon>
        <taxon>Enterobacteriaceae</taxon>
        <taxon>Salmonella</taxon>
    </lineage>
</organism>
<dbReference type="SUPFAM" id="SSF53850">
    <property type="entry name" value="Periplasmic binding protein-like II"/>
    <property type="match status" value="1"/>
</dbReference>
<dbReference type="Pfam" id="PF00126">
    <property type="entry name" value="HTH_1"/>
    <property type="match status" value="1"/>
</dbReference>
<dbReference type="PANTHER" id="PTHR30537">
    <property type="entry name" value="HTH-TYPE TRANSCRIPTIONAL REGULATOR"/>
    <property type="match status" value="1"/>
</dbReference>
<dbReference type="FunFam" id="1.10.10.10:FF:000001">
    <property type="entry name" value="LysR family transcriptional regulator"/>
    <property type="match status" value="1"/>
</dbReference>
<proteinExistence type="inferred from homology"/>
<name>A0A749ST90_SALER</name>
<dbReference type="InterPro" id="IPR036390">
    <property type="entry name" value="WH_DNA-bd_sf"/>
</dbReference>
<dbReference type="RefSeq" id="WP_430723739.1">
    <property type="nucleotide sequence ID" value="NZ_JBNQRQ010000003.1"/>
</dbReference>
<evidence type="ECO:0000259" key="5">
    <source>
        <dbReference type="PROSITE" id="PS50931"/>
    </source>
</evidence>
<dbReference type="AlphaFoldDB" id="A0A749ST90"/>
<dbReference type="InterPro" id="IPR000847">
    <property type="entry name" value="LysR_HTH_N"/>
</dbReference>
<evidence type="ECO:0000256" key="2">
    <source>
        <dbReference type="ARBA" id="ARBA00023015"/>
    </source>
</evidence>